<dbReference type="InterPro" id="IPR014917">
    <property type="entry name" value="DUF1800"/>
</dbReference>
<gene>
    <name evidence="2" type="ORF">SAMN02745857_00786</name>
</gene>
<feature type="region of interest" description="Disordered" evidence="1">
    <location>
        <begin position="38"/>
        <end position="72"/>
    </location>
</feature>
<dbReference type="OrthoDB" id="9772295at2"/>
<reference evidence="2 3" key="1">
    <citation type="submission" date="2017-04" db="EMBL/GenBank/DDBJ databases">
        <authorList>
            <person name="Afonso C.L."/>
            <person name="Miller P.J."/>
            <person name="Scott M.A."/>
            <person name="Spackman E."/>
            <person name="Goraichik I."/>
            <person name="Dimitrov K.M."/>
            <person name="Suarez D.L."/>
            <person name="Swayne D.E."/>
        </authorList>
    </citation>
    <scope>NUCLEOTIDE SEQUENCE [LARGE SCALE GENOMIC DNA]</scope>
    <source>
        <strain evidence="2 3">DSM 23236</strain>
    </source>
</reference>
<dbReference type="EMBL" id="FWXD01000003">
    <property type="protein sequence ID" value="SMC19756.1"/>
    <property type="molecule type" value="Genomic_DNA"/>
</dbReference>
<sequence length="578" mass="60549">MQTKPSSPSPVAGEGDGLARLAGQGAVVLALAGTLAACGGGGGSSSPSPSPNGGGATPVPSPVPTLPPQLAPSAQQAARFLAQASTGADTAQLTRVQAIGYAAWIDEQMALPQSMSRCDWLASKSFDTAGNKNGMNGFDACAWRKLIASPDTLRQRVTLALSELLVVSINGLSGGWRAFAAANYLDILENNAFGNYRTLLQQVSTSAAMGEYLTFRGNVKYNAKTGAFPDENYARELMQLFTIGLLQLNADGTPRLVNGKTQETYTLDDITGLARIFTGWDWDLSVGNGNTPDFQRRPMVQVAARHETGASTFLGATVPAGLDGAASLNAALDIIFAHPNVAPFVSRQLIQRLVTSNPSPAYVQRIAAVFNNDGSGVKGNLRAVIRALLLDDEARNSATAAQTGFGKLREPILRLTAWARAFGATSPSDAWAIGDTSDPATRLGQSPLRSSSVFNFFRPGYVPPNSAIATAGLVAPEFQITNESSVLGYINYMQLAIGTGISDIKGQYASLLALVDNPAALVAQANLLLAANQLGANTVSLLQNTIAGMPTGTDATRNNRVYAAILLTMAAPEYLVQK</sequence>
<dbReference type="AlphaFoldDB" id="A0A1W1X738"/>
<dbReference type="Proteomes" id="UP000192761">
    <property type="component" value="Unassembled WGS sequence"/>
</dbReference>
<keyword evidence="3" id="KW-1185">Reference proteome</keyword>
<evidence type="ECO:0000313" key="3">
    <source>
        <dbReference type="Proteomes" id="UP000192761"/>
    </source>
</evidence>
<organism evidence="2 3">
    <name type="scientific">Andreprevotia lacus DSM 23236</name>
    <dbReference type="NCBI Taxonomy" id="1121001"/>
    <lineage>
        <taxon>Bacteria</taxon>
        <taxon>Pseudomonadati</taxon>
        <taxon>Pseudomonadota</taxon>
        <taxon>Betaproteobacteria</taxon>
        <taxon>Neisseriales</taxon>
        <taxon>Chitinibacteraceae</taxon>
        <taxon>Andreprevotia</taxon>
    </lineage>
</organism>
<dbReference type="Pfam" id="PF08811">
    <property type="entry name" value="DUF1800"/>
    <property type="match status" value="1"/>
</dbReference>
<proteinExistence type="predicted"/>
<evidence type="ECO:0000256" key="1">
    <source>
        <dbReference type="SAM" id="MobiDB-lite"/>
    </source>
</evidence>
<evidence type="ECO:0000313" key="2">
    <source>
        <dbReference type="EMBL" id="SMC19756.1"/>
    </source>
</evidence>
<feature type="compositionally biased region" description="Pro residues" evidence="1">
    <location>
        <begin position="59"/>
        <end position="70"/>
    </location>
</feature>
<dbReference type="PANTHER" id="PTHR43737">
    <property type="entry name" value="BLL7424 PROTEIN"/>
    <property type="match status" value="1"/>
</dbReference>
<dbReference type="PANTHER" id="PTHR43737:SF1">
    <property type="entry name" value="DUF1501 DOMAIN-CONTAINING PROTEIN"/>
    <property type="match status" value="1"/>
</dbReference>
<dbReference type="STRING" id="1121001.SAMN02745857_00786"/>
<name>A0A1W1X738_9NEIS</name>
<accession>A0A1W1X738</accession>
<protein>
    <submittedName>
        <fullName evidence="2">Uncharacterized conserved protein, DUF1800 family</fullName>
    </submittedName>
</protein>